<proteinExistence type="inferred from homology"/>
<dbReference type="InterPro" id="IPR006162">
    <property type="entry name" value="Ppantetheine_attach_site"/>
</dbReference>
<dbReference type="Gene3D" id="3.40.50.1820">
    <property type="entry name" value="alpha/beta hydrolase"/>
    <property type="match status" value="1"/>
</dbReference>
<dbReference type="GO" id="GO:0072330">
    <property type="term" value="P:monocarboxylic acid biosynthetic process"/>
    <property type="evidence" value="ECO:0007669"/>
    <property type="project" value="UniProtKB-ARBA"/>
</dbReference>
<feature type="domain" description="Carrier" evidence="5">
    <location>
        <begin position="2984"/>
        <end position="3059"/>
    </location>
</feature>
<dbReference type="PROSITE" id="PS00455">
    <property type="entry name" value="AMP_BINDING"/>
    <property type="match status" value="3"/>
</dbReference>
<name>A8ZKN7_ACAM1</name>
<dbReference type="InterPro" id="IPR025110">
    <property type="entry name" value="AMP-bd_C"/>
</dbReference>
<dbReference type="FunFam" id="3.30.559.10:FF:000012">
    <property type="entry name" value="Non-ribosomal peptide synthetase"/>
    <property type="match status" value="2"/>
</dbReference>
<dbReference type="SUPFAM" id="SSF56801">
    <property type="entry name" value="Acetyl-CoA synthetase-like"/>
    <property type="match status" value="3"/>
</dbReference>
<comment type="similarity">
    <text evidence="2">Belongs to the ATP-dependent AMP-binding enzyme family.</text>
</comment>
<feature type="domain" description="Carrier" evidence="5">
    <location>
        <begin position="1888"/>
        <end position="1963"/>
    </location>
</feature>
<organism evidence="6 7">
    <name type="scientific">Acaryochloris marina (strain MBIC 11017)</name>
    <dbReference type="NCBI Taxonomy" id="329726"/>
    <lineage>
        <taxon>Bacteria</taxon>
        <taxon>Bacillati</taxon>
        <taxon>Cyanobacteriota</taxon>
        <taxon>Cyanophyceae</taxon>
        <taxon>Acaryochloridales</taxon>
        <taxon>Acaryochloridaceae</taxon>
        <taxon>Acaryochloris</taxon>
    </lineage>
</organism>
<dbReference type="InterPro" id="IPR029058">
    <property type="entry name" value="AB_hydrolase_fold"/>
</dbReference>
<dbReference type="InterPro" id="IPR010071">
    <property type="entry name" value="AA_adenyl_dom"/>
</dbReference>
<dbReference type="InterPro" id="IPR001242">
    <property type="entry name" value="Condensation_dom"/>
</dbReference>
<dbReference type="SUPFAM" id="SSF47336">
    <property type="entry name" value="ACP-like"/>
    <property type="match status" value="3"/>
</dbReference>
<keyword evidence="7" id="KW-1185">Reference proteome</keyword>
<dbReference type="Gene3D" id="3.30.559.30">
    <property type="entry name" value="Nonribosomal peptide synthetase, condensation domain"/>
    <property type="match status" value="3"/>
</dbReference>
<dbReference type="KEGG" id="amr:AM1_A0235"/>
<evidence type="ECO:0000313" key="6">
    <source>
        <dbReference type="EMBL" id="ABW31355.1"/>
    </source>
</evidence>
<dbReference type="InterPro" id="IPR000873">
    <property type="entry name" value="AMP-dep_synth/lig_dom"/>
</dbReference>
<dbReference type="Gene3D" id="3.30.300.30">
    <property type="match status" value="3"/>
</dbReference>
<dbReference type="Pfam" id="PF00550">
    <property type="entry name" value="PP-binding"/>
    <property type="match status" value="3"/>
</dbReference>
<dbReference type="FunFam" id="3.30.300.30:FF:000010">
    <property type="entry name" value="Enterobactin synthetase component F"/>
    <property type="match status" value="3"/>
</dbReference>
<dbReference type="Proteomes" id="UP000000268">
    <property type="component" value="Plasmid pREB1"/>
</dbReference>
<sequence length="3081" mass="342967">MIQTLTPPDSISEQRLHHKIYWLNQLSGERPETAILTDYRRPEHYSPNNESVTFELDDRLSQAILQISQASDFSSYLLLLSAFSCVLRVYNRSDDLMLGIPAYSFPENHSENGERLSNPIARSVLPLRLQINNQLSFKEVLQLVKEATIQAYVHQHYPLDDLLGTLDLPRLDHRCPLYDIVVALDNLHPHPADRKQDLTVSWHIDAASISGRIEYRNSLYQNGTIEALIRHLINGLEYAIAHPNRPISQLNLLRDEDVDQLLKAFNHNSQSYPADQTIQGLFESQVEQSPDQVAAVCWNESITYQELNSQANRLARCLQSAGVQTGDFVGIFQERSLNFLRSILAILKAGAAYVPMDSAYPPERIQYMLQNSEVSVLLTDAKTRESIVDNSQYYPHLKHIIYLKTDGKFEAYLTSSNEPASCENLSDKNLEITCHSRDWAYMLYTSGSTGLPKGAIIRHDGAINHIYAQFDALKLDENLRFLQTAPASSDISVWQFLAPLLIGGCTVITDTETVCDPQALLQMLQTHSITLVELVPVVLKGLLNYAAQLPDQVRSLHQLNWMMVTGEDVSVNLVNQWLHLYPSIPAVNAYGPTEAADDITQQIIATPLPEHQRSVSIGKPLANLNLYIVDAQMQLVPVGVPGEICVSGIGVGEGYWQNSEKTTLSFVANPFLNSGHITTQHHSCLYKTGDLGRWLLNGSIEYLGRLDHQVKIRGFRIELGEIEVALSQHPALKEAVVMVREDRPGDKRLVAYGVPNAESAVETLETLELRRFLNEKLPDYMVPSAFVLIERLPLTPSGKVDRKALPAPEGNALASAEASRAATPVEDILIGIWATVLGCNRPGIHDNFFELGGHSLLATLIISQVRQVFQLELPLRRLFEYPTISQFAIAIERESQSGLAAPPIEPQSDTNNLVLSFAQQRMWFLAQLEPDSPFYNLPVAVRLQGELHQLALEQTFSTILYRHRVLRTQIETVAGQPVANLSVDSDVAIAQIDLSGLSQPEQEAEVQWWMTAEAQRPFNLSREPLMRVSLLHLEQHDHILLITLHHIAADGWSIGVLVNEVATLYPVFCAGQPSPLPQLPIQYSDFADWQRQWLQGEVLEQQLTYWRKQLADAPALLELPTDNPRPAVQRFQGDSYSFTLDTKLSTDLQQLSQSTGCTLFMTLLAGFNLLLSYYSNRDDIVVGTPIANRNRAETERLIGLFVNTLVLRTDLSDNPNVTELLSRVREVALGAYAHQDLPFEQLVEELQPERSLSYSPLFQVMFILQNAPLDEIELPGLMLTSLESDSGTSQFDLTLILEELPKGLVGTVEYSTDLFEETTIARLVGHYQTLLSAIVANPKQRLSELTLLTEVEQRQLVQWNQTQVDFPIDLCLHQLVEAQVERTPEATALIFEDQQLTYAELNARANQLAYYLRSQGVKPNDLVGVCGDRSPELVIGLLGILKTGAAYVPLDPSYPQERLNWMVTDTQMPILLTQEHWRDQLPQHKSQVVCWDLDSEAISQQPDPNPERRVGADHLAYVIYTSGSTGKPKGVQIEHQSLVNFLFSMQRQPGLEATDILLAVTSVSFDIAALELFLPLITGATVALVSRTVAMDGILLSRQLEAVGATVMQATPATWRMLLAAGWRGQVGLKILCGGEALSRDLAQQLVTTGTSVWNLYGPTETTIWSTVYPIKDPSSEIPLSKGDLGGSLPATLPIGHPIANTQIYLLDRHGQPVPIGVPGELHIGGDGLARGYLNRPDLTEEKFVVHSQWGQLYRTGDLARYRPDGSIEYLGRLDHQVKIRGFRIELGEIETVLRQHSDVHEVVAISRPDLFGEPQLVAYLVCQPERQVDSGELREFLRAKLPDYMVPATYMTLEALPLTPNGKVDRKALPAPELSLDTVSEGELPSTPMEMRLEQIWIEVLGVEASQHLGLHSNFFELGGHSLLATQVISQIRQVFQVELPLRRLFECPSIAQLTQAIAAAIQGGEVPDLPPIQPCSPAEPIQLSFAQQRMWFLAQLEPDNPFYNLPVAVRLQGTLNINALEQTITEIIRRHQVLRTAIVTQLGEPSAVLQPSSSVSLTQVTLSQGEQDADVQEWMDAEAQRPFNLSRDPLMRVSLLCLSHNEQILLITLHHIATDGWSFGVLVNEVATLYPAFCAGQSSPLSPLPIQYSDFAAWQRQWLQGEVLAKQLDYWRKQLRGAPALLELPTDHPRPAVQRFQGASYTFNLETELSSHLQQLSQDTGCTLFMTLLAGFNLLLSRYSNRDDIVVGTPIANRNRAETERLIGLFVNTLVLRTDLSDNPNVTELLSRVREVALGAYAHQDLPFEQLVEELQPERSLSYSPLFQVMFVLQNAPFSQVDLPELTLTPLESDSGTTQFDLILSLTETDAGLMGTVEYDTDLFGVGTIARLVGHYQKLLEMMVANQAQHIADLSLLTESEFHQLMQWNQTQADYPQDRCLSELFATQVEQTPDAIALIFEDQHLTYAELNARANQLAHYLQTLGVKPDDLVGICCDRSLDMMIGLLGILKSGGAYVPIDPDYPSDRLAWMMSDAHLAILLTQRSLTDQLPPHQAQVVELDGDWQTIAQQPRHNLANLATADHLAYVIYTSGSTGKPKGVQITHRSLVNFLCSMHKQPGLTADDTLLAITSISFDIAALELYLPLITGAKVVVASRTVAADGEQLSELLSRTGATIMQATPATWRMLLTAGWSGQAGLKMLCGGEALSGDLAQQLMNMGTSVWNLYGPTETTIWSTIYPVKNQPHNHTDSEVPFTKGDLGGSIPIGHPIANTQIYLLDRHGQPVPVGVPGELHIGGDGLARGYLNRPELTAERFIDFGLPIADFGLEPDSQIPPKSEIVRLSAHDEVQNPKSVRLYKTGDLARYRPDGSIEYLGRLDHQVKIRGFRIELGEIEAVLRQHSDVHEVVAISRPDLFGESQLVAYLVCQPERQVDSGELRKFLRAKLPDYMVPATYMTLEALPLTPNGKVDRKALPAPDLSRTQDEIVPPRSHTEATLATLYTEILGVEIISVHDNFFELGGHSLLATRLTSRLRETFELELSLRSLFEKPTIAELAEHIDVLRLAIAQAPIPATTTEPGRKEIEL</sequence>
<geneLocation type="plasmid" evidence="6 7">
    <name>pREB1</name>
</geneLocation>
<dbReference type="FunFam" id="1.10.1200.10:FF:000016">
    <property type="entry name" value="Non-ribosomal peptide synthase"/>
    <property type="match status" value="1"/>
</dbReference>
<dbReference type="HOGENOM" id="CLU_000022_0_0_3"/>
<dbReference type="Pfam" id="PF00501">
    <property type="entry name" value="AMP-binding"/>
    <property type="match status" value="3"/>
</dbReference>
<evidence type="ECO:0000256" key="2">
    <source>
        <dbReference type="ARBA" id="ARBA00006432"/>
    </source>
</evidence>
<dbReference type="FunFam" id="3.40.50.980:FF:000001">
    <property type="entry name" value="Non-ribosomal peptide synthetase"/>
    <property type="match status" value="3"/>
</dbReference>
<dbReference type="PANTHER" id="PTHR45527">
    <property type="entry name" value="NONRIBOSOMAL PEPTIDE SYNTHETASE"/>
    <property type="match status" value="1"/>
</dbReference>
<dbReference type="PROSITE" id="PS50075">
    <property type="entry name" value="CARRIER"/>
    <property type="match status" value="3"/>
</dbReference>
<dbReference type="NCBIfam" id="TIGR01733">
    <property type="entry name" value="AA-adenyl-dom"/>
    <property type="match status" value="3"/>
</dbReference>
<dbReference type="Pfam" id="PF13193">
    <property type="entry name" value="AMP-binding_C"/>
    <property type="match status" value="3"/>
</dbReference>
<dbReference type="InterPro" id="IPR023213">
    <property type="entry name" value="CAT-like_dom_sf"/>
</dbReference>
<dbReference type="FunFam" id="3.30.559.30:FF:000001">
    <property type="entry name" value="Non-ribosomal peptide synthetase"/>
    <property type="match status" value="1"/>
</dbReference>
<dbReference type="GO" id="GO:0031177">
    <property type="term" value="F:phosphopantetheine binding"/>
    <property type="evidence" value="ECO:0007669"/>
    <property type="project" value="InterPro"/>
</dbReference>
<dbReference type="GO" id="GO:0043041">
    <property type="term" value="P:amino acid activation for nonribosomal peptide biosynthetic process"/>
    <property type="evidence" value="ECO:0007669"/>
    <property type="project" value="TreeGrafter"/>
</dbReference>
<dbReference type="Gene3D" id="2.30.38.10">
    <property type="entry name" value="Luciferase, Domain 3"/>
    <property type="match status" value="3"/>
</dbReference>
<keyword evidence="6" id="KW-0614">Plasmid</keyword>
<evidence type="ECO:0000259" key="5">
    <source>
        <dbReference type="PROSITE" id="PS50075"/>
    </source>
</evidence>
<keyword evidence="4" id="KW-0597">Phosphoprotein</keyword>
<dbReference type="SUPFAM" id="SSF52777">
    <property type="entry name" value="CoA-dependent acyltransferases"/>
    <property type="match status" value="5"/>
</dbReference>
<dbReference type="Gene3D" id="3.40.50.980">
    <property type="match status" value="6"/>
</dbReference>
<dbReference type="InterPro" id="IPR020806">
    <property type="entry name" value="PKS_PP-bd"/>
</dbReference>
<evidence type="ECO:0000256" key="4">
    <source>
        <dbReference type="ARBA" id="ARBA00022553"/>
    </source>
</evidence>
<dbReference type="FunFam" id="1.10.1200.10:FF:000005">
    <property type="entry name" value="Nonribosomal peptide synthetase 1"/>
    <property type="match status" value="2"/>
</dbReference>
<dbReference type="CDD" id="cd05930">
    <property type="entry name" value="A_NRPS"/>
    <property type="match status" value="1"/>
</dbReference>
<dbReference type="InterPro" id="IPR036736">
    <property type="entry name" value="ACP-like_sf"/>
</dbReference>
<dbReference type="GO" id="GO:0005737">
    <property type="term" value="C:cytoplasm"/>
    <property type="evidence" value="ECO:0007669"/>
    <property type="project" value="TreeGrafter"/>
</dbReference>
<comment type="cofactor">
    <cofactor evidence="1">
        <name>pantetheine 4'-phosphate</name>
        <dbReference type="ChEBI" id="CHEBI:47942"/>
    </cofactor>
</comment>
<dbReference type="EMBL" id="CP000838">
    <property type="protein sequence ID" value="ABW31355.1"/>
    <property type="molecule type" value="Genomic_DNA"/>
</dbReference>
<dbReference type="InterPro" id="IPR009081">
    <property type="entry name" value="PP-bd_ACP"/>
</dbReference>
<gene>
    <name evidence="6" type="ordered locus">AM1_A0235</name>
</gene>
<evidence type="ECO:0000256" key="3">
    <source>
        <dbReference type="ARBA" id="ARBA00022450"/>
    </source>
</evidence>
<reference evidence="6 7" key="1">
    <citation type="journal article" date="2008" name="Proc. Natl. Acad. Sci. U.S.A.">
        <title>Niche adaptation and genome expansion in the chlorophyll d-producing cyanobacterium Acaryochloris marina.</title>
        <authorList>
            <person name="Swingley W.D."/>
            <person name="Chen M."/>
            <person name="Cheung P.C."/>
            <person name="Conrad A.L."/>
            <person name="Dejesa L.C."/>
            <person name="Hao J."/>
            <person name="Honchak B.M."/>
            <person name="Karbach L.E."/>
            <person name="Kurdoglu A."/>
            <person name="Lahiri S."/>
            <person name="Mastrian S.D."/>
            <person name="Miyashita H."/>
            <person name="Page L."/>
            <person name="Ramakrishna P."/>
            <person name="Satoh S."/>
            <person name="Sattley W.M."/>
            <person name="Shimada Y."/>
            <person name="Taylor H.L."/>
            <person name="Tomo T."/>
            <person name="Tsuchiya T."/>
            <person name="Wang Z.T."/>
            <person name="Raymond J."/>
            <person name="Mimuro M."/>
            <person name="Blankenship R.E."/>
            <person name="Touchman J.W."/>
        </authorList>
    </citation>
    <scope>NUCLEOTIDE SEQUENCE [LARGE SCALE GENOMIC DNA]</scope>
    <source>
        <strain evidence="7">MBIC 11017</strain>
        <plasmid evidence="7">Plasmid pREB1</plasmid>
    </source>
</reference>
<dbReference type="GO" id="GO:0044550">
    <property type="term" value="P:secondary metabolite biosynthetic process"/>
    <property type="evidence" value="ECO:0007669"/>
    <property type="project" value="UniProtKB-ARBA"/>
</dbReference>
<evidence type="ECO:0000313" key="7">
    <source>
        <dbReference type="Proteomes" id="UP000000268"/>
    </source>
</evidence>
<dbReference type="Pfam" id="PF00668">
    <property type="entry name" value="Condensation"/>
    <property type="match status" value="3"/>
</dbReference>
<evidence type="ECO:0000256" key="1">
    <source>
        <dbReference type="ARBA" id="ARBA00001957"/>
    </source>
</evidence>
<dbReference type="CDD" id="cd19531">
    <property type="entry name" value="LCL_NRPS-like"/>
    <property type="match status" value="2"/>
</dbReference>
<feature type="domain" description="Carrier" evidence="5">
    <location>
        <begin position="820"/>
        <end position="895"/>
    </location>
</feature>
<dbReference type="GO" id="GO:0008610">
    <property type="term" value="P:lipid biosynthetic process"/>
    <property type="evidence" value="ECO:0007669"/>
    <property type="project" value="UniProtKB-ARBA"/>
</dbReference>
<dbReference type="Gene3D" id="1.10.1200.10">
    <property type="entry name" value="ACP-like"/>
    <property type="match status" value="2"/>
</dbReference>
<accession>A8ZKN7</accession>
<dbReference type="SMART" id="SM00823">
    <property type="entry name" value="PKS_PP"/>
    <property type="match status" value="3"/>
</dbReference>
<dbReference type="PROSITE" id="PS00012">
    <property type="entry name" value="PHOSPHOPANTETHEINE"/>
    <property type="match status" value="3"/>
</dbReference>
<dbReference type="FunFam" id="3.40.50.12780:FF:000012">
    <property type="entry name" value="Non-ribosomal peptide synthetase"/>
    <property type="match status" value="2"/>
</dbReference>
<dbReference type="GO" id="GO:0003824">
    <property type="term" value="F:catalytic activity"/>
    <property type="evidence" value="ECO:0007669"/>
    <property type="project" value="InterPro"/>
</dbReference>
<keyword evidence="3" id="KW-0596">Phosphopantetheine</keyword>
<dbReference type="NCBIfam" id="NF003417">
    <property type="entry name" value="PRK04813.1"/>
    <property type="match status" value="4"/>
</dbReference>
<dbReference type="CDD" id="cd12116">
    <property type="entry name" value="A_NRPS_Ta1_like"/>
    <property type="match status" value="2"/>
</dbReference>
<dbReference type="InterPro" id="IPR045851">
    <property type="entry name" value="AMP-bd_C_sf"/>
</dbReference>
<protein>
    <submittedName>
        <fullName evidence="6">Peptide synthetase, putative</fullName>
    </submittedName>
</protein>
<dbReference type="PANTHER" id="PTHR45527:SF1">
    <property type="entry name" value="FATTY ACID SYNTHASE"/>
    <property type="match status" value="1"/>
</dbReference>
<dbReference type="InterPro" id="IPR020845">
    <property type="entry name" value="AMP-binding_CS"/>
</dbReference>
<dbReference type="Gene3D" id="3.30.559.10">
    <property type="entry name" value="Chloramphenicol acetyltransferase-like domain"/>
    <property type="match status" value="2"/>
</dbReference>